<evidence type="ECO:0000256" key="2">
    <source>
        <dbReference type="SAM" id="Phobius"/>
    </source>
</evidence>
<keyword evidence="2" id="KW-0472">Membrane</keyword>
<keyword evidence="2" id="KW-1133">Transmembrane helix</keyword>
<reference evidence="4" key="1">
    <citation type="submission" date="2020-10" db="EMBL/GenBank/DDBJ databases">
        <authorList>
            <person name="Han B."/>
            <person name="Lu T."/>
            <person name="Zhao Q."/>
            <person name="Huang X."/>
            <person name="Zhao Y."/>
        </authorList>
    </citation>
    <scope>NUCLEOTIDE SEQUENCE</scope>
</reference>
<organism evidence="4 5">
    <name type="scientific">Miscanthus lutarioriparius</name>
    <dbReference type="NCBI Taxonomy" id="422564"/>
    <lineage>
        <taxon>Eukaryota</taxon>
        <taxon>Viridiplantae</taxon>
        <taxon>Streptophyta</taxon>
        <taxon>Embryophyta</taxon>
        <taxon>Tracheophyta</taxon>
        <taxon>Spermatophyta</taxon>
        <taxon>Magnoliopsida</taxon>
        <taxon>Liliopsida</taxon>
        <taxon>Poales</taxon>
        <taxon>Poaceae</taxon>
        <taxon>PACMAD clade</taxon>
        <taxon>Panicoideae</taxon>
        <taxon>Andropogonodae</taxon>
        <taxon>Andropogoneae</taxon>
        <taxon>Saccharinae</taxon>
        <taxon>Miscanthus</taxon>
    </lineage>
</organism>
<keyword evidence="5" id="KW-1185">Reference proteome</keyword>
<dbReference type="SMART" id="SM00672">
    <property type="entry name" value="CAP10"/>
    <property type="match status" value="1"/>
</dbReference>
<evidence type="ECO:0000256" key="1">
    <source>
        <dbReference type="SAM" id="MobiDB-lite"/>
    </source>
</evidence>
<evidence type="ECO:0000313" key="5">
    <source>
        <dbReference type="Proteomes" id="UP000604825"/>
    </source>
</evidence>
<protein>
    <recommendedName>
        <fullName evidence="3">Glycosyl transferase CAP10 domain-containing protein</fullName>
    </recommendedName>
</protein>
<feature type="region of interest" description="Disordered" evidence="1">
    <location>
        <begin position="80"/>
        <end position="122"/>
    </location>
</feature>
<dbReference type="PANTHER" id="PTHR12203">
    <property type="entry name" value="KDEL LYS-ASP-GLU-LEU CONTAINING - RELATED"/>
    <property type="match status" value="1"/>
</dbReference>
<dbReference type="Pfam" id="PF05686">
    <property type="entry name" value="Glyco_transf_90"/>
    <property type="match status" value="1"/>
</dbReference>
<dbReference type="EMBL" id="CAJGYO010000012">
    <property type="protein sequence ID" value="CAD6262936.1"/>
    <property type="molecule type" value="Genomic_DNA"/>
</dbReference>
<dbReference type="InterPro" id="IPR051091">
    <property type="entry name" value="O-Glucosyltr/Glycosyltrsf_90"/>
</dbReference>
<dbReference type="AlphaFoldDB" id="A0A811QWE3"/>
<feature type="compositionally biased region" description="Pro residues" evidence="1">
    <location>
        <begin position="100"/>
        <end position="118"/>
    </location>
</feature>
<feature type="transmembrane region" description="Helical" evidence="2">
    <location>
        <begin position="21"/>
        <end position="49"/>
    </location>
</feature>
<evidence type="ECO:0000313" key="4">
    <source>
        <dbReference type="EMBL" id="CAD6262936.1"/>
    </source>
</evidence>
<gene>
    <name evidence="4" type="ORF">NCGR_LOCUS46259</name>
</gene>
<sequence length="525" mass="58610">MEAAAAAKASRASWLARSLAAAAPCYSGVFVFFAALVAGALVSACWMSVSARVTPITPVAATQSIAHNAATGQVPAPGPPWFTGVIGGSTNQTPSAAPSSAPPPREVPVPAPAPPTPAPAEAAVPPDCPSYFRWIHEDLRPWRAAGVTRDAAEGARRLFAPKFRVTVVAGRLYVARYGRCFQTRAAFTQWGILQLLRRYPGRIPDLDLMFDCEDLPVVSAGDRHQLAQAPPPPLFRYCGSETTLDIAFPDWSFWGWPELNIKPWEALRREINEGNAMVNWTDRAPYAYWKGNPMVGAERLLLLRCNASGKRDWNARVYAQDWGKEVRHGFRGSDLSKQCTHRYRIYIEGRGWSVSEKYILACDSVALMVRPRFHDFFSRGLSPLRHYWPVRGDRGMCRSIKYAVDWGNAHTDRAQEMAGNASRFIQEELTMERVYDYMFHLLTEYARLLRYRPAVPRGAAEVTVESMTRGRRGLERQFMMDTAVASANGEGPCRLQPAYNAEELEALRRAREEAVRQVEAWESDG</sequence>
<dbReference type="InterPro" id="IPR006598">
    <property type="entry name" value="CAP10"/>
</dbReference>
<dbReference type="OrthoDB" id="202415at2759"/>
<accession>A0A811QWE3</accession>
<dbReference type="PANTHER" id="PTHR12203:SF30">
    <property type="entry name" value="OS04G0534000 PROTEIN"/>
    <property type="match status" value="1"/>
</dbReference>
<dbReference type="Proteomes" id="UP000604825">
    <property type="component" value="Unassembled WGS sequence"/>
</dbReference>
<proteinExistence type="predicted"/>
<name>A0A811QWE3_9POAL</name>
<feature type="domain" description="Glycosyl transferase CAP10" evidence="3">
    <location>
        <begin position="202"/>
        <end position="452"/>
    </location>
</feature>
<evidence type="ECO:0000259" key="3">
    <source>
        <dbReference type="SMART" id="SM00672"/>
    </source>
</evidence>
<comment type="caution">
    <text evidence="4">The sequence shown here is derived from an EMBL/GenBank/DDBJ whole genome shotgun (WGS) entry which is preliminary data.</text>
</comment>
<keyword evidence="2" id="KW-0812">Transmembrane</keyword>